<evidence type="ECO:0000256" key="1">
    <source>
        <dbReference type="SAM" id="Phobius"/>
    </source>
</evidence>
<evidence type="ECO:0000313" key="3">
    <source>
        <dbReference type="EMBL" id="UWQ55870.1"/>
    </source>
</evidence>
<feature type="domain" description="SHOCT" evidence="2">
    <location>
        <begin position="45"/>
        <end position="71"/>
    </location>
</feature>
<organism evidence="3 4">
    <name type="scientific">Leisingera caerulea</name>
    <name type="common">Phaeobacter caeruleus</name>
    <dbReference type="NCBI Taxonomy" id="506591"/>
    <lineage>
        <taxon>Bacteria</taxon>
        <taxon>Pseudomonadati</taxon>
        <taxon>Pseudomonadota</taxon>
        <taxon>Alphaproteobacteria</taxon>
        <taxon>Rhodobacterales</taxon>
        <taxon>Roseobacteraceae</taxon>
        <taxon>Leisingera</taxon>
    </lineage>
</organism>
<keyword evidence="1" id="KW-0812">Transmembrane</keyword>
<gene>
    <name evidence="3" type="ORF">K3721_14125</name>
</gene>
<proteinExistence type="predicted"/>
<dbReference type="Proteomes" id="UP001058713">
    <property type="component" value="Chromosome"/>
</dbReference>
<dbReference type="EMBL" id="CP081070">
    <property type="protein sequence ID" value="UWQ55870.1"/>
    <property type="molecule type" value="Genomic_DNA"/>
</dbReference>
<sequence length="73" mass="8177">MWAGGFGMLGALMMLLFWGAFIALIVVAVRWLTDKRSAGPDTSSDALKVLRSRFAQGEIDEEEFRRRKAALDE</sequence>
<dbReference type="AlphaFoldDB" id="A0A9Q9HP98"/>
<reference evidence="3" key="1">
    <citation type="submission" date="2021-08" db="EMBL/GenBank/DDBJ databases">
        <authorList>
            <person name="Nwanade C."/>
            <person name="Wang M."/>
            <person name="Masoudi A."/>
            <person name="Yu Z."/>
            <person name="Liu J."/>
        </authorList>
    </citation>
    <scope>NUCLEOTIDE SEQUENCE</scope>
    <source>
        <strain evidence="3">S122</strain>
    </source>
</reference>
<keyword evidence="1" id="KW-0472">Membrane</keyword>
<evidence type="ECO:0000259" key="2">
    <source>
        <dbReference type="Pfam" id="PF09851"/>
    </source>
</evidence>
<name>A0A9Q9HP98_LEICA</name>
<protein>
    <submittedName>
        <fullName evidence="3">SHOCT domain-containing protein</fullName>
    </submittedName>
</protein>
<dbReference type="InterPro" id="IPR018649">
    <property type="entry name" value="SHOCT"/>
</dbReference>
<feature type="transmembrane region" description="Helical" evidence="1">
    <location>
        <begin position="6"/>
        <end position="29"/>
    </location>
</feature>
<dbReference type="KEGG" id="lcae:K3721_14125"/>
<accession>A0A9Q9HP98</accession>
<keyword evidence="1" id="KW-1133">Transmembrane helix</keyword>
<dbReference type="Pfam" id="PF09851">
    <property type="entry name" value="SHOCT"/>
    <property type="match status" value="1"/>
</dbReference>
<evidence type="ECO:0000313" key="4">
    <source>
        <dbReference type="Proteomes" id="UP001058713"/>
    </source>
</evidence>